<reference evidence="2 3" key="1">
    <citation type="submission" date="2023-10" db="EMBL/GenBank/DDBJ databases">
        <authorList>
            <person name="Maclean D."/>
            <person name="Macfadyen A."/>
        </authorList>
    </citation>
    <scope>NUCLEOTIDE SEQUENCE [LARGE SCALE GENOMIC DNA]</scope>
</reference>
<proteinExistence type="predicted"/>
<feature type="region of interest" description="Disordered" evidence="1">
    <location>
        <begin position="73"/>
        <end position="112"/>
    </location>
</feature>
<evidence type="ECO:0000313" key="2">
    <source>
        <dbReference type="EMBL" id="CAK0736412.1"/>
    </source>
</evidence>
<accession>A0AAV1HUL9</accession>
<gene>
    <name evidence="2" type="ORF">CVIRNUC_000742</name>
</gene>
<dbReference type="EMBL" id="CAUYUE010000001">
    <property type="protein sequence ID" value="CAK0736412.1"/>
    <property type="molecule type" value="Genomic_DNA"/>
</dbReference>
<protein>
    <submittedName>
        <fullName evidence="2">Uncharacterized protein</fullName>
    </submittedName>
</protein>
<dbReference type="AlphaFoldDB" id="A0AAV1HUL9"/>
<evidence type="ECO:0000313" key="3">
    <source>
        <dbReference type="Proteomes" id="UP001314263"/>
    </source>
</evidence>
<evidence type="ECO:0000256" key="1">
    <source>
        <dbReference type="SAM" id="MobiDB-lite"/>
    </source>
</evidence>
<name>A0AAV1HUL9_9CHLO</name>
<sequence>MQGGRPGQLERAWRANRAELSAVPCASVVARSSCCCGRAAAVIPHWCSEQRARACAREAQERLARAWWEEKAELSAGPAEQGAGGRFSDAPQEPESGHTSWQAGTGLPMAHH</sequence>
<organism evidence="2 3">
    <name type="scientific">Coccomyxa viridis</name>
    <dbReference type="NCBI Taxonomy" id="1274662"/>
    <lineage>
        <taxon>Eukaryota</taxon>
        <taxon>Viridiplantae</taxon>
        <taxon>Chlorophyta</taxon>
        <taxon>core chlorophytes</taxon>
        <taxon>Trebouxiophyceae</taxon>
        <taxon>Trebouxiophyceae incertae sedis</taxon>
        <taxon>Coccomyxaceae</taxon>
        <taxon>Coccomyxa</taxon>
    </lineage>
</organism>
<dbReference type="Proteomes" id="UP001314263">
    <property type="component" value="Unassembled WGS sequence"/>
</dbReference>
<keyword evidence="3" id="KW-1185">Reference proteome</keyword>
<comment type="caution">
    <text evidence="2">The sequence shown here is derived from an EMBL/GenBank/DDBJ whole genome shotgun (WGS) entry which is preliminary data.</text>
</comment>